<gene>
    <name evidence="9" type="ORF">C5O23_07635</name>
</gene>
<dbReference type="GO" id="GO:0006753">
    <property type="term" value="P:nucleoside phosphate metabolic process"/>
    <property type="evidence" value="ECO:0007669"/>
    <property type="project" value="TreeGrafter"/>
</dbReference>
<dbReference type="SUPFAM" id="SSF55811">
    <property type="entry name" value="Nudix"/>
    <property type="match status" value="1"/>
</dbReference>
<evidence type="ECO:0000256" key="1">
    <source>
        <dbReference type="ARBA" id="ARBA00000847"/>
    </source>
</evidence>
<dbReference type="PROSITE" id="PS00893">
    <property type="entry name" value="NUDIX_BOX"/>
    <property type="match status" value="1"/>
</dbReference>
<evidence type="ECO:0000313" key="9">
    <source>
        <dbReference type="EMBL" id="PWB02169.1"/>
    </source>
</evidence>
<protein>
    <recommendedName>
        <fullName evidence="4">GDP-mannose pyrophosphatase</fullName>
    </recommendedName>
    <alternativeName>
        <fullName evidence="6">GDP-mannose hydrolase</fullName>
    </alternativeName>
    <alternativeName>
        <fullName evidence="7">GDPMK</fullName>
    </alternativeName>
</protein>
<comment type="cofactor">
    <cofactor evidence="2">
        <name>Mg(2+)</name>
        <dbReference type="ChEBI" id="CHEBI:18420"/>
    </cofactor>
</comment>
<dbReference type="Pfam" id="PF00293">
    <property type="entry name" value="NUDIX"/>
    <property type="match status" value="1"/>
</dbReference>
<evidence type="ECO:0000259" key="8">
    <source>
        <dbReference type="PROSITE" id="PS51462"/>
    </source>
</evidence>
<proteinExistence type="inferred from homology"/>
<dbReference type="InterPro" id="IPR020084">
    <property type="entry name" value="NUDIX_hydrolase_CS"/>
</dbReference>
<dbReference type="InterPro" id="IPR000086">
    <property type="entry name" value="NUDIX_hydrolase_dom"/>
</dbReference>
<dbReference type="InterPro" id="IPR015797">
    <property type="entry name" value="NUDIX_hydrolase-like_dom_sf"/>
</dbReference>
<comment type="caution">
    <text evidence="9">The sequence shown here is derived from an EMBL/GenBank/DDBJ whole genome shotgun (WGS) entry which is preliminary data.</text>
</comment>
<dbReference type="PANTHER" id="PTHR11839">
    <property type="entry name" value="UDP/ADP-SUGAR PYROPHOSPHATASE"/>
    <property type="match status" value="1"/>
</dbReference>
<organism evidence="9 10">
    <name type="scientific">Duncaniella muris</name>
    <dbReference type="NCBI Taxonomy" id="2094150"/>
    <lineage>
        <taxon>Bacteria</taxon>
        <taxon>Pseudomonadati</taxon>
        <taxon>Bacteroidota</taxon>
        <taxon>Bacteroidia</taxon>
        <taxon>Bacteroidales</taxon>
        <taxon>Muribaculaceae</taxon>
        <taxon>Duncaniella</taxon>
    </lineage>
</organism>
<evidence type="ECO:0000256" key="4">
    <source>
        <dbReference type="ARBA" id="ARBA00016377"/>
    </source>
</evidence>
<evidence type="ECO:0000313" key="10">
    <source>
        <dbReference type="Proteomes" id="UP000244905"/>
    </source>
</evidence>
<dbReference type="RefSeq" id="WP_107032378.1">
    <property type="nucleotide sequence ID" value="NZ_CAOLYA010000014.1"/>
</dbReference>
<dbReference type="Proteomes" id="UP000244905">
    <property type="component" value="Unassembled WGS sequence"/>
</dbReference>
<sequence>MKWEVLESEYLHRRPWLTVRRDKVRLPDGTVHPEYYVLEYPTWVNVIALTPEGKFVMVKQYRHGLGIVATELCAGVAEEGEVPLEAARRELLEETGFGGGEWELLSVLCANPGSQNNLSYSFVARGVVRVAEQHLDETEDVRVEILDEEQVWDMLVNDDLKQALMAAPLWRFFALKGRG</sequence>
<dbReference type="CDD" id="cd03424">
    <property type="entry name" value="NUDIX_ADPRase_Nudt5_UGPPase_Nudt14"/>
    <property type="match status" value="1"/>
</dbReference>
<dbReference type="PANTHER" id="PTHR11839:SF18">
    <property type="entry name" value="NUDIX HYDROLASE DOMAIN-CONTAINING PROTEIN"/>
    <property type="match status" value="1"/>
</dbReference>
<dbReference type="EMBL" id="PUEC01000015">
    <property type="protein sequence ID" value="PWB02169.1"/>
    <property type="molecule type" value="Genomic_DNA"/>
</dbReference>
<dbReference type="GO" id="GO:0016787">
    <property type="term" value="F:hydrolase activity"/>
    <property type="evidence" value="ECO:0007669"/>
    <property type="project" value="UniProtKB-KW"/>
</dbReference>
<comment type="similarity">
    <text evidence="3">Belongs to the Nudix hydrolase family. NudK subfamily.</text>
</comment>
<evidence type="ECO:0000256" key="3">
    <source>
        <dbReference type="ARBA" id="ARBA00007275"/>
    </source>
</evidence>
<evidence type="ECO:0000256" key="5">
    <source>
        <dbReference type="ARBA" id="ARBA00022801"/>
    </source>
</evidence>
<evidence type="ECO:0000256" key="6">
    <source>
        <dbReference type="ARBA" id="ARBA00032162"/>
    </source>
</evidence>
<reference evidence="10" key="1">
    <citation type="submission" date="2018-02" db="EMBL/GenBank/DDBJ databases">
        <authorList>
            <person name="Clavel T."/>
            <person name="Strowig T."/>
        </authorList>
    </citation>
    <scope>NUCLEOTIDE SEQUENCE [LARGE SCALE GENOMIC DNA]</scope>
    <source>
        <strain evidence="10">DSM 103720</strain>
    </source>
</reference>
<evidence type="ECO:0000256" key="7">
    <source>
        <dbReference type="ARBA" id="ARBA00032272"/>
    </source>
</evidence>
<evidence type="ECO:0000256" key="2">
    <source>
        <dbReference type="ARBA" id="ARBA00001946"/>
    </source>
</evidence>
<keyword evidence="10" id="KW-1185">Reference proteome</keyword>
<dbReference type="GO" id="GO:0019693">
    <property type="term" value="P:ribose phosphate metabolic process"/>
    <property type="evidence" value="ECO:0007669"/>
    <property type="project" value="TreeGrafter"/>
</dbReference>
<feature type="domain" description="Nudix hydrolase" evidence="8">
    <location>
        <begin position="39"/>
        <end position="168"/>
    </location>
</feature>
<dbReference type="PROSITE" id="PS51462">
    <property type="entry name" value="NUDIX"/>
    <property type="match status" value="1"/>
</dbReference>
<name>A0A2V1IJW8_9BACT</name>
<accession>A0A2V1IJW8</accession>
<comment type="catalytic activity">
    <reaction evidence="1">
        <text>GDP-alpha-D-mannose + H2O = alpha-D-mannose 1-phosphate + GMP + 2 H(+)</text>
        <dbReference type="Rhea" id="RHEA:27978"/>
        <dbReference type="ChEBI" id="CHEBI:15377"/>
        <dbReference type="ChEBI" id="CHEBI:15378"/>
        <dbReference type="ChEBI" id="CHEBI:57527"/>
        <dbReference type="ChEBI" id="CHEBI:58115"/>
        <dbReference type="ChEBI" id="CHEBI:58409"/>
    </reaction>
</comment>
<dbReference type="AlphaFoldDB" id="A0A2V1IJW8"/>
<dbReference type="Gene3D" id="3.90.79.10">
    <property type="entry name" value="Nucleoside Triphosphate Pyrophosphohydrolase"/>
    <property type="match status" value="1"/>
</dbReference>
<keyword evidence="5 9" id="KW-0378">Hydrolase</keyword>